<dbReference type="InterPro" id="IPR002495">
    <property type="entry name" value="Glyco_trans_8"/>
</dbReference>
<dbReference type="SUPFAM" id="SSF53448">
    <property type="entry name" value="Nucleotide-diphospho-sugar transferases"/>
    <property type="match status" value="1"/>
</dbReference>
<proteinExistence type="predicted"/>
<protein>
    <submittedName>
        <fullName evidence="1">Uncharacterized protein</fullName>
    </submittedName>
</protein>
<name>A0ABR2H192_9EUKA</name>
<dbReference type="EMBL" id="JAPFFF010000051">
    <property type="protein sequence ID" value="KAK8839616.1"/>
    <property type="molecule type" value="Genomic_DNA"/>
</dbReference>
<reference evidence="1 2" key="1">
    <citation type="submission" date="2024-04" db="EMBL/GenBank/DDBJ databases">
        <title>Tritrichomonas musculus Genome.</title>
        <authorList>
            <person name="Alves-Ferreira E."/>
            <person name="Grigg M."/>
            <person name="Lorenzi H."/>
            <person name="Galac M."/>
        </authorList>
    </citation>
    <scope>NUCLEOTIDE SEQUENCE [LARGE SCALE GENOMIC DNA]</scope>
    <source>
        <strain evidence="1 2">EAF2021</strain>
    </source>
</reference>
<dbReference type="Proteomes" id="UP001470230">
    <property type="component" value="Unassembled WGS sequence"/>
</dbReference>
<evidence type="ECO:0000313" key="1">
    <source>
        <dbReference type="EMBL" id="KAK8839616.1"/>
    </source>
</evidence>
<accession>A0ABR2H192</accession>
<organism evidence="1 2">
    <name type="scientific">Tritrichomonas musculus</name>
    <dbReference type="NCBI Taxonomy" id="1915356"/>
    <lineage>
        <taxon>Eukaryota</taxon>
        <taxon>Metamonada</taxon>
        <taxon>Parabasalia</taxon>
        <taxon>Tritrichomonadida</taxon>
        <taxon>Tritrichomonadidae</taxon>
        <taxon>Tritrichomonas</taxon>
    </lineage>
</organism>
<keyword evidence="2" id="KW-1185">Reference proteome</keyword>
<dbReference type="Pfam" id="PF01501">
    <property type="entry name" value="Glyco_transf_8"/>
    <property type="match status" value="1"/>
</dbReference>
<evidence type="ECO:0000313" key="2">
    <source>
        <dbReference type="Proteomes" id="UP001470230"/>
    </source>
</evidence>
<comment type="caution">
    <text evidence="1">The sequence shown here is derived from an EMBL/GenBank/DDBJ whole genome shotgun (WGS) entry which is preliminary data.</text>
</comment>
<dbReference type="Gene3D" id="3.90.550.10">
    <property type="entry name" value="Spore Coat Polysaccharide Biosynthesis Protein SpsA, Chain A"/>
    <property type="match status" value="1"/>
</dbReference>
<sequence>MFLCFNLHRSNVKSPNRLISMILLVVILFSISAVVQNTFSTYFSKDSKGNDVVVDAKITIPNPTISVCWILDQGSMGQATFSLGSLVKFNPGQRFIFYFVTWPNVTLDLSNISLLVPEKSEIKVRKFDFKYAYLPEYSKRKCKWTGIIIVKLYLHKVFSDINKIIYLDTDIINVAPIIDLWKLDLTDKVFAGTPKMWYGFRWINSGVMLYNLANLRKQPQKLWQCANRKTCFVDDIWHSYCVNKSLVYDLPYRYNIDLDGMKLQENRTANHVNEERHPIFYHLMNSAKRTYYIKSTKEIPKMKVVRGLNDIAQIVEKLFNIIQSLRKELDRKYIAKQKMASDLRL</sequence>
<dbReference type="InterPro" id="IPR029044">
    <property type="entry name" value="Nucleotide-diphossugar_trans"/>
</dbReference>
<gene>
    <name evidence="1" type="ORF">M9Y10_031981</name>
</gene>